<dbReference type="InterPro" id="IPR029063">
    <property type="entry name" value="SAM-dependent_MTases_sf"/>
</dbReference>
<dbReference type="SUPFAM" id="SSF53335">
    <property type="entry name" value="S-adenosyl-L-methionine-dependent methyltransferases"/>
    <property type="match status" value="1"/>
</dbReference>
<dbReference type="STRING" id="251221.gene:10761028"/>
<dbReference type="HOGENOM" id="CLU_1022176_0_0_3"/>
<dbReference type="CDD" id="cd02440">
    <property type="entry name" value="AdoMet_MTases"/>
    <property type="match status" value="1"/>
</dbReference>
<keyword evidence="1" id="KW-0808">Transferase</keyword>
<accession>Q7NFL0</accession>
<dbReference type="EMBL" id="BA000045">
    <property type="protein sequence ID" value="BAC91456.1"/>
    <property type="molecule type" value="Genomic_DNA"/>
</dbReference>
<dbReference type="Proteomes" id="UP000000557">
    <property type="component" value="Chromosome"/>
</dbReference>
<keyword evidence="4" id="KW-1185">Reference proteome</keyword>
<proteinExistence type="predicted"/>
<organism evidence="3 4">
    <name type="scientific">Gloeobacter violaceus (strain ATCC 29082 / PCC 7421)</name>
    <dbReference type="NCBI Taxonomy" id="251221"/>
    <lineage>
        <taxon>Bacteria</taxon>
        <taxon>Bacillati</taxon>
        <taxon>Cyanobacteriota</taxon>
        <taxon>Cyanophyceae</taxon>
        <taxon>Gloeobacterales</taxon>
        <taxon>Gloeobacteraceae</taxon>
        <taxon>Gloeobacter</taxon>
    </lineage>
</organism>
<evidence type="ECO:0000313" key="3">
    <source>
        <dbReference type="EMBL" id="BAC91456.1"/>
    </source>
</evidence>
<feature type="domain" description="Methyltransferase" evidence="2">
    <location>
        <begin position="82"/>
        <end position="174"/>
    </location>
</feature>
<dbReference type="PANTHER" id="PTHR44068:SF1">
    <property type="entry name" value="HYPOTHETICAL LOC100005854"/>
    <property type="match status" value="1"/>
</dbReference>
<dbReference type="eggNOG" id="COG2226">
    <property type="taxonomic scope" value="Bacteria"/>
</dbReference>
<evidence type="ECO:0000313" key="4">
    <source>
        <dbReference type="Proteomes" id="UP000000557"/>
    </source>
</evidence>
<dbReference type="InParanoid" id="Q7NFL0"/>
<evidence type="ECO:0000259" key="2">
    <source>
        <dbReference type="Pfam" id="PF13649"/>
    </source>
</evidence>
<protein>
    <submittedName>
        <fullName evidence="3">Gll3515 protein</fullName>
    </submittedName>
</protein>
<dbReference type="InterPro" id="IPR050447">
    <property type="entry name" value="Erg6_SMT_methyltransf"/>
</dbReference>
<dbReference type="RefSeq" id="WP_011143504.1">
    <property type="nucleotide sequence ID" value="NC_005125.1"/>
</dbReference>
<dbReference type="GO" id="GO:0008168">
    <property type="term" value="F:methyltransferase activity"/>
    <property type="evidence" value="ECO:0000318"/>
    <property type="project" value="GO_Central"/>
</dbReference>
<gene>
    <name evidence="3" type="ordered locus">gll3515</name>
</gene>
<evidence type="ECO:0000256" key="1">
    <source>
        <dbReference type="ARBA" id="ARBA00022679"/>
    </source>
</evidence>
<name>Q7NFL0_GLOVI</name>
<dbReference type="Gene3D" id="3.40.50.150">
    <property type="entry name" value="Vaccinia Virus protein VP39"/>
    <property type="match status" value="1"/>
</dbReference>
<dbReference type="AlphaFoldDB" id="Q7NFL0"/>
<dbReference type="EnsemblBacteria" id="BAC91456">
    <property type="protein sequence ID" value="BAC91456"/>
    <property type="gene ID" value="BAC91456"/>
</dbReference>
<dbReference type="OrthoDB" id="9772751at2"/>
<sequence>MLQAPWNLGGSDDPICAIDAVVGEAAQFERMAQLWDANCRHNALVSCDFYCGGFAEQFERNGERIAGFLRRKLALGPDSRLLDLGCGVGRVARYLQGATAGMALADVSDCMLAQACLQLGEAANCTFTPVNGNRLPWPDGSFTHAIAVDLVQHLPEASLRAYFAEVARVLVPGGLFLLTTGTGGATDKPPDPWLSRQLLRLLGLRPLPMGSRTGAVLAELVRGPGPLQLREGGDDFPNRLPALPVAVPFAGRYLLFSKPSTARLTVERTVPS</sequence>
<dbReference type="PANTHER" id="PTHR44068">
    <property type="entry name" value="ZGC:194242"/>
    <property type="match status" value="1"/>
</dbReference>
<dbReference type="Pfam" id="PF13649">
    <property type="entry name" value="Methyltransf_25"/>
    <property type="match status" value="1"/>
</dbReference>
<reference evidence="3 4" key="1">
    <citation type="journal article" date="2003" name="DNA Res.">
        <title>Complete genome structure of Gloeobacter violaceus PCC 7421, a cyanobacterium that lacks thylakoids.</title>
        <authorList>
            <person name="Nakamura Y."/>
            <person name="Kaneko T."/>
            <person name="Sato S."/>
            <person name="Mimuro M."/>
            <person name="Miyashita H."/>
            <person name="Tsuchiya T."/>
            <person name="Sasamoto S."/>
            <person name="Watanabe A."/>
            <person name="Kawashima K."/>
            <person name="Kishida Y."/>
            <person name="Kiyokawa C."/>
            <person name="Kohara M."/>
            <person name="Matsumoto M."/>
            <person name="Matsuno A."/>
            <person name="Nakazaki N."/>
            <person name="Shimpo S."/>
            <person name="Takeuchi C."/>
            <person name="Yamada M."/>
            <person name="Tabata S."/>
        </authorList>
    </citation>
    <scope>NUCLEOTIDE SEQUENCE [LARGE SCALE GENOMIC DNA]</scope>
    <source>
        <strain evidence="4">ATCC 29082 / PCC 7421</strain>
    </source>
</reference>
<dbReference type="InterPro" id="IPR041698">
    <property type="entry name" value="Methyltransf_25"/>
</dbReference>
<dbReference type="KEGG" id="gvi:gll3515"/>
<reference evidence="3 4" key="2">
    <citation type="journal article" date="2003" name="DNA Res.">
        <title>Complete genome structure of Gloeobacter violaceus PCC 7421, a cyanobacterium that lacks thylakoids (supplement).</title>
        <authorList>
            <person name="Nakamura Y."/>
            <person name="Kaneko T."/>
            <person name="Sato S."/>
            <person name="Mimuro M."/>
            <person name="Miyashita H."/>
            <person name="Tsuchiya T."/>
            <person name="Sasamoto S."/>
            <person name="Watanabe A."/>
            <person name="Kawashima K."/>
            <person name="Kishida Y."/>
            <person name="Kiyokawa C."/>
            <person name="Kohara M."/>
            <person name="Matsumoto M."/>
            <person name="Matsuno A."/>
            <person name="Nakazaki N."/>
            <person name="Shimpo S."/>
            <person name="Takeuchi C."/>
            <person name="Yamada M."/>
            <person name="Tabata S."/>
        </authorList>
    </citation>
    <scope>NUCLEOTIDE SEQUENCE [LARGE SCALE GENOMIC DNA]</scope>
    <source>
        <strain evidence="4">ATCC 29082 / PCC 7421</strain>
    </source>
</reference>